<dbReference type="OrthoDB" id="4543339at2"/>
<evidence type="ECO:0000313" key="2">
    <source>
        <dbReference type="Proteomes" id="UP000247892"/>
    </source>
</evidence>
<keyword evidence="2" id="KW-1185">Reference proteome</keyword>
<name>A0A318LUT9_9PSEU</name>
<dbReference type="Proteomes" id="UP000247892">
    <property type="component" value="Unassembled WGS sequence"/>
</dbReference>
<accession>A0A318LUT9</accession>
<evidence type="ECO:0000313" key="1">
    <source>
        <dbReference type="EMBL" id="PXY28754.1"/>
    </source>
</evidence>
<dbReference type="Gene3D" id="3.40.830.10">
    <property type="entry name" value="LigB-like"/>
    <property type="match status" value="1"/>
</dbReference>
<proteinExistence type="predicted"/>
<protein>
    <recommendedName>
        <fullName evidence="3">Catalytic LigB subunit of aromatic ring-opening dioxygenase</fullName>
    </recommendedName>
</protein>
<gene>
    <name evidence="1" type="ORF">BA062_23230</name>
</gene>
<dbReference type="AlphaFoldDB" id="A0A318LUT9"/>
<dbReference type="RefSeq" id="WP_110340243.1">
    <property type="nucleotide sequence ID" value="NZ_JBHVKT010000005.1"/>
</dbReference>
<comment type="caution">
    <text evidence="1">The sequence shown here is derived from an EMBL/GenBank/DDBJ whole genome shotgun (WGS) entry which is preliminary data.</text>
</comment>
<dbReference type="SUPFAM" id="SSF53213">
    <property type="entry name" value="LigB-like"/>
    <property type="match status" value="1"/>
</dbReference>
<reference evidence="1 2" key="1">
    <citation type="submission" date="2016-07" db="EMBL/GenBank/DDBJ databases">
        <title>Draft genome sequence of Prauserella sp. YIM 121212, isolated from alkaline soil.</title>
        <authorList>
            <person name="Ruckert C."/>
            <person name="Albersmeier A."/>
            <person name="Jiang C.-L."/>
            <person name="Jiang Y."/>
            <person name="Kalinowski J."/>
            <person name="Schneider O."/>
            <person name="Winkler A."/>
            <person name="Zotchev S.B."/>
        </authorList>
    </citation>
    <scope>NUCLEOTIDE SEQUENCE [LARGE SCALE GENOMIC DNA]</scope>
    <source>
        <strain evidence="1 2">YIM 121212</strain>
    </source>
</reference>
<sequence>MITRAAVVPQPPLLVPELVPGAVEQTASLRDACVAAVKRLPPRWVAVGATAQACPIPPSACGTFRGFGVDVRVALSGAADGEPADLPLPALLAGWLREQAGAESVEVELLTPSAGPGECAAVGERLAALDGDIGLLVLGDGSNRHGVAAPGGDDPRAPGFDAEVGAALAAADAGALLGIAPGLAAELGVQGRVPWQVLAGLARTGTWHGELLYSEAPLGVAYHVAVWERS</sequence>
<evidence type="ECO:0008006" key="3">
    <source>
        <dbReference type="Google" id="ProtNLM"/>
    </source>
</evidence>
<dbReference type="CDD" id="cd07951">
    <property type="entry name" value="ED_3B_N_AMMECR1"/>
    <property type="match status" value="1"/>
</dbReference>
<organism evidence="1 2">
    <name type="scientific">Prauserella flavalba</name>
    <dbReference type="NCBI Taxonomy" id="1477506"/>
    <lineage>
        <taxon>Bacteria</taxon>
        <taxon>Bacillati</taxon>
        <taxon>Actinomycetota</taxon>
        <taxon>Actinomycetes</taxon>
        <taxon>Pseudonocardiales</taxon>
        <taxon>Pseudonocardiaceae</taxon>
        <taxon>Prauserella</taxon>
    </lineage>
</organism>
<dbReference type="EMBL" id="MASU01000009">
    <property type="protein sequence ID" value="PXY28754.1"/>
    <property type="molecule type" value="Genomic_DNA"/>
</dbReference>